<organism evidence="1 2">
    <name type="scientific">Zobellella aerophila</name>
    <dbReference type="NCBI Taxonomy" id="870480"/>
    <lineage>
        <taxon>Bacteria</taxon>
        <taxon>Pseudomonadati</taxon>
        <taxon>Pseudomonadota</taxon>
        <taxon>Gammaproteobacteria</taxon>
        <taxon>Aeromonadales</taxon>
        <taxon>Aeromonadaceae</taxon>
        <taxon>Zobellella</taxon>
    </lineage>
</organism>
<dbReference type="PROSITE" id="PS51365">
    <property type="entry name" value="RENAL_DIPEPTIDASE_2"/>
    <property type="match status" value="1"/>
</dbReference>
<evidence type="ECO:0000313" key="1">
    <source>
        <dbReference type="EMBL" id="GAA3537780.1"/>
    </source>
</evidence>
<dbReference type="PANTHER" id="PTHR10443">
    <property type="entry name" value="MICROSOMAL DIPEPTIDASE"/>
    <property type="match status" value="1"/>
</dbReference>
<protein>
    <submittedName>
        <fullName evidence="1">Dipeptidase</fullName>
    </submittedName>
</protein>
<proteinExistence type="predicted"/>
<dbReference type="PANTHER" id="PTHR10443:SF12">
    <property type="entry name" value="DIPEPTIDASE"/>
    <property type="match status" value="1"/>
</dbReference>
<sequence>MQNAAELHKQAVVIDGLIIANWGRELFEDMRRGGLTAANCTVSVWEGFQGTVNNIAAFNRHFQEHADLIRPVRTTTDILKAKEEGRTGVILGFQNAHAFEDQLGYVEIFKQLGVGIVQMAYNTQNLVGTGCYERDGGLSGFGREVVAEMNRVGIMCDLSHVGAQTSKEVILESKKPVCYSHCLPAGLKDHPRNKSDEELRFIADHGGFVGVTMFAPFLKNGINSTIDDYVEAIAYVMELVGEDAIGIGTDFTQGHDQNFFEWLTHDKGYARRLTRFGEIINPEGIRTIGEFPNLTEALLRHGFSPRQVEKVMGGNWMRVLKDVWGE</sequence>
<dbReference type="Gene3D" id="3.20.20.140">
    <property type="entry name" value="Metal-dependent hydrolases"/>
    <property type="match status" value="1"/>
</dbReference>
<dbReference type="InterPro" id="IPR032466">
    <property type="entry name" value="Metal_Hydrolase"/>
</dbReference>
<dbReference type="EMBL" id="BAABCX010000002">
    <property type="protein sequence ID" value="GAA3537780.1"/>
    <property type="molecule type" value="Genomic_DNA"/>
</dbReference>
<gene>
    <name evidence="1" type="ORF">GCM10022394_16750</name>
</gene>
<name>A0ABP6VQD8_9GAMM</name>
<dbReference type="RefSeq" id="WP_344956862.1">
    <property type="nucleotide sequence ID" value="NZ_BAABCX010000002.1"/>
</dbReference>
<comment type="caution">
    <text evidence="1">The sequence shown here is derived from an EMBL/GenBank/DDBJ whole genome shotgun (WGS) entry which is preliminary data.</text>
</comment>
<dbReference type="InterPro" id="IPR008257">
    <property type="entry name" value="Pept_M19"/>
</dbReference>
<reference evidence="2" key="1">
    <citation type="journal article" date="2019" name="Int. J. Syst. Evol. Microbiol.">
        <title>The Global Catalogue of Microorganisms (GCM) 10K type strain sequencing project: providing services to taxonomists for standard genome sequencing and annotation.</title>
        <authorList>
            <consortium name="The Broad Institute Genomics Platform"/>
            <consortium name="The Broad Institute Genome Sequencing Center for Infectious Disease"/>
            <person name="Wu L."/>
            <person name="Ma J."/>
        </authorList>
    </citation>
    <scope>NUCLEOTIDE SEQUENCE [LARGE SCALE GENOMIC DNA]</scope>
    <source>
        <strain evidence="2">JCM 17110</strain>
    </source>
</reference>
<evidence type="ECO:0000313" key="2">
    <source>
        <dbReference type="Proteomes" id="UP001500795"/>
    </source>
</evidence>
<accession>A0ABP6VQD8</accession>
<dbReference type="Pfam" id="PF01244">
    <property type="entry name" value="Peptidase_M19"/>
    <property type="match status" value="1"/>
</dbReference>
<keyword evidence="2" id="KW-1185">Reference proteome</keyword>
<dbReference type="Proteomes" id="UP001500795">
    <property type="component" value="Unassembled WGS sequence"/>
</dbReference>
<dbReference type="SUPFAM" id="SSF51556">
    <property type="entry name" value="Metallo-dependent hydrolases"/>
    <property type="match status" value="1"/>
</dbReference>